<sequence length="577" mass="61578">MLQLTQNLKTGKMELSEVPVPVPAAGRILVRNHFSVISAGTEGGKVETARKGYIGKAKEKPAQVGQVIDALKSEGIASTYRRVMNKLDALSPLGYSAAGIVEEVGGGVTRFKAGDRVAIGGEGANHAEMSVVAENLAVRVPDGVKLEDAAYATIAAIAVQGVRRADLRLGESCAVIGLGLLGQLTVQILKAAGVRVAGIDIDPGMTALAGRSGADIAFTRGSGEEEQAIVDFSDGYGVDAAVITAGSSSLDPVELAGRLCRKRGKVVVVGAVPTGFSRENYYRKELDLRMATSYGPGRYDPDYEEKGRDYPIGYVRWTENRNMQAFLRLAADGKANPSVLTTHEFAFERALDAYEMIVGKSEPHVGIVLKYDAGKQMPRSIDLGGTDRGPLAGGAEPRVSFVGAGSFAQNLLLPHVKGASLVTVATSQGHTAKNVAQKWGFRAATCDPAEVFADDSNTVFIATRHDSHAEYVIRALKAGKNVFVEKPLCMTEAELEEIAALYRNAPGAPRLMVGFNRRFAPHVRSIKREFSDEAPKAINYRINAGAVPADHWIQDRDIGGGRIIGEVCHFVDLAMFV</sequence>
<evidence type="ECO:0000313" key="7">
    <source>
        <dbReference type="EMBL" id="HER42913.1"/>
    </source>
</evidence>
<name>A0A7V2ATE1_UNCEI</name>
<dbReference type="PANTHER" id="PTHR43350:SF19">
    <property type="entry name" value="D-GULOSIDE 3-DEHYDROGENASE"/>
    <property type="match status" value="1"/>
</dbReference>
<dbReference type="Gene3D" id="3.40.50.720">
    <property type="entry name" value="NAD(P)-binding Rossmann-like Domain"/>
    <property type="match status" value="2"/>
</dbReference>
<dbReference type="InterPro" id="IPR020843">
    <property type="entry name" value="ER"/>
</dbReference>
<dbReference type="Pfam" id="PF08240">
    <property type="entry name" value="ADH_N"/>
    <property type="match status" value="1"/>
</dbReference>
<accession>A0A7V2ATE1</accession>
<keyword evidence="5" id="KW-0560">Oxidoreductase</keyword>
<dbReference type="Pfam" id="PF01408">
    <property type="entry name" value="GFO_IDH_MocA"/>
    <property type="match status" value="1"/>
</dbReference>
<dbReference type="Pfam" id="PF00107">
    <property type="entry name" value="ADH_zinc_N"/>
    <property type="match status" value="1"/>
</dbReference>
<comment type="caution">
    <text evidence="7">The sequence shown here is derived from an EMBL/GenBank/DDBJ whole genome shotgun (WGS) entry which is preliminary data.</text>
</comment>
<comment type="cofactor">
    <cofactor evidence="1">
        <name>Zn(2+)</name>
        <dbReference type="ChEBI" id="CHEBI:29105"/>
    </cofactor>
</comment>
<dbReference type="PANTHER" id="PTHR43350">
    <property type="entry name" value="NAD-DEPENDENT ALCOHOL DEHYDROGENASE"/>
    <property type="match status" value="1"/>
</dbReference>
<dbReference type="Proteomes" id="UP000886069">
    <property type="component" value="Unassembled WGS sequence"/>
</dbReference>
<dbReference type="CDD" id="cd08255">
    <property type="entry name" value="2-desacetyl-2-hydroxyethyl_bacteriochlorophyllide_like"/>
    <property type="match status" value="1"/>
</dbReference>
<comment type="similarity">
    <text evidence="2">Belongs to the zinc-containing alcohol dehydrogenase family.</text>
</comment>
<evidence type="ECO:0000256" key="5">
    <source>
        <dbReference type="ARBA" id="ARBA00023002"/>
    </source>
</evidence>
<dbReference type="InterPro" id="IPR036291">
    <property type="entry name" value="NAD(P)-bd_dom_sf"/>
</dbReference>
<evidence type="ECO:0000256" key="1">
    <source>
        <dbReference type="ARBA" id="ARBA00001947"/>
    </source>
</evidence>
<gene>
    <name evidence="7" type="ORF">ENO08_00445</name>
</gene>
<dbReference type="InterPro" id="IPR013154">
    <property type="entry name" value="ADH-like_N"/>
</dbReference>
<dbReference type="AlphaFoldDB" id="A0A7V2ATE1"/>
<dbReference type="Gene3D" id="3.90.180.10">
    <property type="entry name" value="Medium-chain alcohol dehydrogenases, catalytic domain"/>
    <property type="match status" value="2"/>
</dbReference>
<dbReference type="InterPro" id="IPR013149">
    <property type="entry name" value="ADH-like_C"/>
</dbReference>
<evidence type="ECO:0000256" key="4">
    <source>
        <dbReference type="ARBA" id="ARBA00022833"/>
    </source>
</evidence>
<dbReference type="InterPro" id="IPR011032">
    <property type="entry name" value="GroES-like_sf"/>
</dbReference>
<dbReference type="GO" id="GO:0000166">
    <property type="term" value="F:nucleotide binding"/>
    <property type="evidence" value="ECO:0007669"/>
    <property type="project" value="InterPro"/>
</dbReference>
<dbReference type="GO" id="GO:0046872">
    <property type="term" value="F:metal ion binding"/>
    <property type="evidence" value="ECO:0007669"/>
    <property type="project" value="UniProtKB-KW"/>
</dbReference>
<keyword evidence="3" id="KW-0479">Metal-binding</keyword>
<feature type="domain" description="Enoyl reductase (ER)" evidence="6">
    <location>
        <begin position="11"/>
        <end position="369"/>
    </location>
</feature>
<reference evidence="7" key="1">
    <citation type="journal article" date="2020" name="mSystems">
        <title>Genome- and Community-Level Interaction Insights into Carbon Utilization and Element Cycling Functions of Hydrothermarchaeota in Hydrothermal Sediment.</title>
        <authorList>
            <person name="Zhou Z."/>
            <person name="Liu Y."/>
            <person name="Xu W."/>
            <person name="Pan J."/>
            <person name="Luo Z.H."/>
            <person name="Li M."/>
        </authorList>
    </citation>
    <scope>NUCLEOTIDE SEQUENCE [LARGE SCALE GENOMIC DNA]</scope>
    <source>
        <strain evidence="7">SpSt-1233</strain>
    </source>
</reference>
<dbReference type="EMBL" id="DSEC01000036">
    <property type="protein sequence ID" value="HER42913.1"/>
    <property type="molecule type" value="Genomic_DNA"/>
</dbReference>
<proteinExistence type="inferred from homology"/>
<dbReference type="SUPFAM" id="SSF51735">
    <property type="entry name" value="NAD(P)-binding Rossmann-fold domains"/>
    <property type="match status" value="2"/>
</dbReference>
<protein>
    <submittedName>
        <fullName evidence="7">Oxidoreductase</fullName>
    </submittedName>
</protein>
<dbReference type="InterPro" id="IPR000683">
    <property type="entry name" value="Gfo/Idh/MocA-like_OxRdtase_N"/>
</dbReference>
<feature type="non-terminal residue" evidence="7">
    <location>
        <position position="577"/>
    </location>
</feature>
<evidence type="ECO:0000259" key="6">
    <source>
        <dbReference type="SMART" id="SM00829"/>
    </source>
</evidence>
<dbReference type="GO" id="GO:0016491">
    <property type="term" value="F:oxidoreductase activity"/>
    <property type="evidence" value="ECO:0007669"/>
    <property type="project" value="UniProtKB-KW"/>
</dbReference>
<dbReference type="Gene3D" id="3.30.360.10">
    <property type="entry name" value="Dihydrodipicolinate Reductase, domain 2"/>
    <property type="match status" value="1"/>
</dbReference>
<evidence type="ECO:0000256" key="3">
    <source>
        <dbReference type="ARBA" id="ARBA00022723"/>
    </source>
</evidence>
<evidence type="ECO:0000256" key="2">
    <source>
        <dbReference type="ARBA" id="ARBA00008072"/>
    </source>
</evidence>
<organism evidence="7">
    <name type="scientific">Eiseniibacteriota bacterium</name>
    <dbReference type="NCBI Taxonomy" id="2212470"/>
    <lineage>
        <taxon>Bacteria</taxon>
        <taxon>Candidatus Eiseniibacteriota</taxon>
    </lineage>
</organism>
<dbReference type="SUPFAM" id="SSF50129">
    <property type="entry name" value="GroES-like"/>
    <property type="match status" value="1"/>
</dbReference>
<dbReference type="SMART" id="SM00829">
    <property type="entry name" value="PKS_ER"/>
    <property type="match status" value="1"/>
</dbReference>
<keyword evidence="4" id="KW-0862">Zinc</keyword>